<reference evidence="2" key="2">
    <citation type="submission" date="2017-06" db="EMBL/GenBank/DDBJ databases">
        <title>WGS assembly of Brachypodium distachyon.</title>
        <authorList>
            <consortium name="The International Brachypodium Initiative"/>
            <person name="Lucas S."/>
            <person name="Harmon-Smith M."/>
            <person name="Lail K."/>
            <person name="Tice H."/>
            <person name="Grimwood J."/>
            <person name="Bruce D."/>
            <person name="Barry K."/>
            <person name="Shu S."/>
            <person name="Lindquist E."/>
            <person name="Wang M."/>
            <person name="Pitluck S."/>
            <person name="Vogel J.P."/>
            <person name="Garvin D.F."/>
            <person name="Mockler T.C."/>
            <person name="Schmutz J."/>
            <person name="Rokhsar D."/>
            <person name="Bevan M.W."/>
        </authorList>
    </citation>
    <scope>NUCLEOTIDE SEQUENCE</scope>
    <source>
        <strain evidence="2">Bd21</strain>
    </source>
</reference>
<evidence type="ECO:0000256" key="1">
    <source>
        <dbReference type="SAM" id="MobiDB-lite"/>
    </source>
</evidence>
<name>A0A2K2DS02_BRADI</name>
<dbReference type="Gramene" id="PNT77052">
    <property type="protein sequence ID" value="PNT77052"/>
    <property type="gene ID" value="BRADI_1g57152v3"/>
</dbReference>
<feature type="compositionally biased region" description="Pro residues" evidence="1">
    <location>
        <begin position="110"/>
        <end position="133"/>
    </location>
</feature>
<evidence type="ECO:0000313" key="3">
    <source>
        <dbReference type="EnsemblPlants" id="PNT77052"/>
    </source>
</evidence>
<dbReference type="AlphaFoldDB" id="A0A2K2DS02"/>
<sequence>MNPRPTREERNGGCFGARRVGPASEKKLPQENAPSGKKKNARITAWGGGGGQCGCSGAAEPVRQSHRRGVMAAAKSVEAERMSRTWLRRPHRPFTLDDLFFNPIFLVRPNPSPPPAPRPPLPPSSSAGSPPPVAEMEREMQKMEMTWRSSA</sequence>
<evidence type="ECO:0000313" key="2">
    <source>
        <dbReference type="EMBL" id="PNT77052.1"/>
    </source>
</evidence>
<gene>
    <name evidence="2" type="ORF">BRADI_1g57152v3</name>
</gene>
<feature type="region of interest" description="Disordered" evidence="1">
    <location>
        <begin position="1"/>
        <end position="44"/>
    </location>
</feature>
<dbReference type="Proteomes" id="UP000008810">
    <property type="component" value="Chromosome 1"/>
</dbReference>
<organism evidence="2">
    <name type="scientific">Brachypodium distachyon</name>
    <name type="common">Purple false brome</name>
    <name type="synonym">Trachynia distachya</name>
    <dbReference type="NCBI Taxonomy" id="15368"/>
    <lineage>
        <taxon>Eukaryota</taxon>
        <taxon>Viridiplantae</taxon>
        <taxon>Streptophyta</taxon>
        <taxon>Embryophyta</taxon>
        <taxon>Tracheophyta</taxon>
        <taxon>Spermatophyta</taxon>
        <taxon>Magnoliopsida</taxon>
        <taxon>Liliopsida</taxon>
        <taxon>Poales</taxon>
        <taxon>Poaceae</taxon>
        <taxon>BOP clade</taxon>
        <taxon>Pooideae</taxon>
        <taxon>Stipodae</taxon>
        <taxon>Brachypodieae</taxon>
        <taxon>Brachypodium</taxon>
    </lineage>
</organism>
<dbReference type="InParanoid" id="A0A2K2DS02"/>
<protein>
    <submittedName>
        <fullName evidence="2 3">Uncharacterized protein</fullName>
    </submittedName>
</protein>
<accession>A0A2K2DS02</accession>
<feature type="region of interest" description="Disordered" evidence="1">
    <location>
        <begin position="107"/>
        <end position="151"/>
    </location>
</feature>
<dbReference type="EMBL" id="CM000880">
    <property type="protein sequence ID" value="PNT77052.1"/>
    <property type="molecule type" value="Genomic_DNA"/>
</dbReference>
<reference evidence="3" key="3">
    <citation type="submission" date="2018-08" db="UniProtKB">
        <authorList>
            <consortium name="EnsemblPlants"/>
        </authorList>
    </citation>
    <scope>IDENTIFICATION</scope>
    <source>
        <strain evidence="3">cv. Bd21</strain>
    </source>
</reference>
<keyword evidence="4" id="KW-1185">Reference proteome</keyword>
<dbReference type="EnsemblPlants" id="PNT77052">
    <property type="protein sequence ID" value="PNT77052"/>
    <property type="gene ID" value="BRADI_1g57152v3"/>
</dbReference>
<evidence type="ECO:0000313" key="4">
    <source>
        <dbReference type="Proteomes" id="UP000008810"/>
    </source>
</evidence>
<reference evidence="2 3" key="1">
    <citation type="journal article" date="2010" name="Nature">
        <title>Genome sequencing and analysis of the model grass Brachypodium distachyon.</title>
        <authorList>
            <consortium name="International Brachypodium Initiative"/>
        </authorList>
    </citation>
    <scope>NUCLEOTIDE SEQUENCE [LARGE SCALE GENOMIC DNA]</scope>
    <source>
        <strain evidence="2 3">Bd21</strain>
    </source>
</reference>
<proteinExistence type="predicted"/>
<feature type="compositionally biased region" description="Basic and acidic residues" evidence="1">
    <location>
        <begin position="1"/>
        <end position="11"/>
    </location>
</feature>